<dbReference type="SUPFAM" id="SSF53062">
    <property type="entry name" value="PTS system fructose IIA component-like"/>
    <property type="match status" value="1"/>
</dbReference>
<dbReference type="RefSeq" id="WP_130981684.1">
    <property type="nucleotide sequence ID" value="NZ_SISG01000001.1"/>
</dbReference>
<dbReference type="InterPro" id="IPR004701">
    <property type="entry name" value="PTS_EIIA_man-typ"/>
</dbReference>
<feature type="compositionally biased region" description="Low complexity" evidence="6">
    <location>
        <begin position="126"/>
        <end position="144"/>
    </location>
</feature>
<proteinExistence type="predicted"/>
<dbReference type="InterPro" id="IPR036662">
    <property type="entry name" value="PTS_EIIA_man-typ_sf"/>
</dbReference>
<dbReference type="Gene3D" id="3.40.50.510">
    <property type="entry name" value="Phosphotransferase system, mannose-type IIA component"/>
    <property type="match status" value="1"/>
</dbReference>
<dbReference type="PROSITE" id="PS51350">
    <property type="entry name" value="PTS_HPR_DOM"/>
    <property type="match status" value="1"/>
</dbReference>
<dbReference type="Pfam" id="PF03610">
    <property type="entry name" value="EIIA-man"/>
    <property type="match status" value="1"/>
</dbReference>
<evidence type="ECO:0000256" key="2">
    <source>
        <dbReference type="ARBA" id="ARBA00002788"/>
    </source>
</evidence>
<dbReference type="SUPFAM" id="SSF55594">
    <property type="entry name" value="HPr-like"/>
    <property type="match status" value="1"/>
</dbReference>
<feature type="domain" description="HPr" evidence="8">
    <location>
        <begin position="150"/>
        <end position="240"/>
    </location>
</feature>
<comment type="catalytic activity">
    <reaction evidence="1">
        <text>dihydroxyacetone + phosphoenolpyruvate = dihydroxyacetone phosphate + pyruvate</text>
        <dbReference type="Rhea" id="RHEA:18381"/>
        <dbReference type="ChEBI" id="CHEBI:15361"/>
        <dbReference type="ChEBI" id="CHEBI:16016"/>
        <dbReference type="ChEBI" id="CHEBI:57642"/>
        <dbReference type="ChEBI" id="CHEBI:58702"/>
        <dbReference type="EC" id="2.7.1.121"/>
    </reaction>
</comment>
<evidence type="ECO:0000256" key="4">
    <source>
        <dbReference type="ARBA" id="ARBA00022679"/>
    </source>
</evidence>
<evidence type="ECO:0000313" key="9">
    <source>
        <dbReference type="EMBL" id="TBN57573.1"/>
    </source>
</evidence>
<name>A0A4Q9GXT5_9MICO</name>
<dbReference type="NCBIfam" id="TIGR01003">
    <property type="entry name" value="PTS_HPr_family"/>
    <property type="match status" value="1"/>
</dbReference>
<dbReference type="PANTHER" id="PTHR38594">
    <property type="entry name" value="PEP-DEPENDENT DIHYDROXYACETONE KINASE, PHOSPHORYL DONOR SUBUNIT DHAM"/>
    <property type="match status" value="1"/>
</dbReference>
<protein>
    <recommendedName>
        <fullName evidence="3">phosphoenolpyruvate--glycerone phosphotransferase</fullName>
        <ecNumber evidence="3">2.7.1.121</ecNumber>
    </recommendedName>
</protein>
<dbReference type="Pfam" id="PF00381">
    <property type="entry name" value="PTS-HPr"/>
    <property type="match status" value="1"/>
</dbReference>
<dbReference type="InterPro" id="IPR000032">
    <property type="entry name" value="HPr-like"/>
</dbReference>
<dbReference type="Proteomes" id="UP000294194">
    <property type="component" value="Unassembled WGS sequence"/>
</dbReference>
<feature type="region of interest" description="Disordered" evidence="6">
    <location>
        <begin position="118"/>
        <end position="148"/>
    </location>
</feature>
<evidence type="ECO:0000313" key="10">
    <source>
        <dbReference type="Proteomes" id="UP000294194"/>
    </source>
</evidence>
<dbReference type="InterPro" id="IPR039643">
    <property type="entry name" value="DhaM"/>
</dbReference>
<dbReference type="CDD" id="cd00367">
    <property type="entry name" value="PTS-HPr_like"/>
    <property type="match status" value="1"/>
</dbReference>
<organism evidence="9 10">
    <name type="scientific">Glaciihabitans arcticus</name>
    <dbReference type="NCBI Taxonomy" id="2668039"/>
    <lineage>
        <taxon>Bacteria</taxon>
        <taxon>Bacillati</taxon>
        <taxon>Actinomycetota</taxon>
        <taxon>Actinomycetes</taxon>
        <taxon>Micrococcales</taxon>
        <taxon>Microbacteriaceae</taxon>
        <taxon>Glaciihabitans</taxon>
    </lineage>
</organism>
<feature type="domain" description="PTS EIIA type-4" evidence="7">
    <location>
        <begin position="1"/>
        <end position="131"/>
    </location>
</feature>
<dbReference type="EMBL" id="SISG01000001">
    <property type="protein sequence ID" value="TBN57573.1"/>
    <property type="molecule type" value="Genomic_DNA"/>
</dbReference>
<accession>A0A4Q9GXT5</accession>
<dbReference type="GO" id="GO:0047324">
    <property type="term" value="F:phosphoenolpyruvate-glycerone phosphotransferase activity"/>
    <property type="evidence" value="ECO:0007669"/>
    <property type="project" value="UniProtKB-EC"/>
</dbReference>
<dbReference type="NCBIfam" id="TIGR02364">
    <property type="entry name" value="dha_pts"/>
    <property type="match status" value="1"/>
</dbReference>
<evidence type="ECO:0000259" key="8">
    <source>
        <dbReference type="PROSITE" id="PS51350"/>
    </source>
</evidence>
<comment type="function">
    <text evidence="2">Component of the dihydroxyacetone kinase complex, which is responsible for the phosphoenolpyruvate (PEP)-dependent phosphorylation of dihydroxyacetone. DhaM serves as the phosphoryl donor. Is phosphorylated by phosphoenolpyruvate in an EI- and HPr-dependent reaction, and a phosphorelay system on histidine residues finally leads to phosphoryl transfer to DhaL and dihydroxyacetone.</text>
</comment>
<reference evidence="10" key="1">
    <citation type="submission" date="2019-02" db="EMBL/GenBank/DDBJ databases">
        <title>Glaciihabitans arcticus sp. nov., a psychrotolerant bacterium isolated from polar soil.</title>
        <authorList>
            <person name="Dahal R.H."/>
        </authorList>
    </citation>
    <scope>NUCLEOTIDE SEQUENCE [LARGE SCALE GENOMIC DNA]</scope>
    <source>
        <strain evidence="10">RP-3-7</strain>
    </source>
</reference>
<sequence>MIGIVVVSHSPALAKAAVDLALQMVGSSPPPIALAAGAGDDVIGTDATRVASAIDEVASDDGVLVFMDLGSAVMSAEMGLEFRSSDCEVRLSDGPFVEGLVAAVVLAAAGSSLDDVAREASRAMEPKQGAVGPAPAAQPSAAQPPTEPDAVTAEVTLVNPAGLHARPVSMLVKTVSEFDAAVKLEDLTSGKGPVSAASLIAVLTLGSAQGNVIRISATGPQAADAVEAVRAMAADGFGEE</sequence>
<keyword evidence="4" id="KW-0808">Transferase</keyword>
<dbReference type="InterPro" id="IPR035895">
    <property type="entry name" value="HPr-like_sf"/>
</dbReference>
<dbReference type="GO" id="GO:0009401">
    <property type="term" value="P:phosphoenolpyruvate-dependent sugar phosphotransferase system"/>
    <property type="evidence" value="ECO:0007669"/>
    <property type="project" value="InterPro"/>
</dbReference>
<evidence type="ECO:0000259" key="7">
    <source>
        <dbReference type="PROSITE" id="PS51096"/>
    </source>
</evidence>
<evidence type="ECO:0000256" key="1">
    <source>
        <dbReference type="ARBA" id="ARBA00001113"/>
    </source>
</evidence>
<gene>
    <name evidence="9" type="ORF">EYE40_09335</name>
</gene>
<dbReference type="Gene3D" id="3.30.1340.10">
    <property type="entry name" value="HPr-like"/>
    <property type="match status" value="1"/>
</dbReference>
<comment type="subunit">
    <text evidence="5">Homodimer. The dihydroxyacetone kinase complex is composed of a homodimer of DhaM, a homodimer of DhaK and the subunit DhaL.</text>
</comment>
<dbReference type="PANTHER" id="PTHR38594:SF1">
    <property type="entry name" value="PEP-DEPENDENT DIHYDROXYACETONE KINASE, PHOSPHORYL DONOR SUBUNIT DHAM"/>
    <property type="match status" value="1"/>
</dbReference>
<dbReference type="GO" id="GO:0016020">
    <property type="term" value="C:membrane"/>
    <property type="evidence" value="ECO:0007669"/>
    <property type="project" value="InterPro"/>
</dbReference>
<dbReference type="EC" id="2.7.1.121" evidence="3"/>
<evidence type="ECO:0000256" key="6">
    <source>
        <dbReference type="SAM" id="MobiDB-lite"/>
    </source>
</evidence>
<evidence type="ECO:0000256" key="5">
    <source>
        <dbReference type="ARBA" id="ARBA00046577"/>
    </source>
</evidence>
<dbReference type="PRINTS" id="PR00107">
    <property type="entry name" value="PHOSPHOCPHPR"/>
</dbReference>
<dbReference type="InterPro" id="IPR012844">
    <property type="entry name" value="DhaM_N"/>
</dbReference>
<evidence type="ECO:0000256" key="3">
    <source>
        <dbReference type="ARBA" id="ARBA00012095"/>
    </source>
</evidence>
<dbReference type="PROSITE" id="PS51096">
    <property type="entry name" value="PTS_EIIA_TYPE_4"/>
    <property type="match status" value="1"/>
</dbReference>
<dbReference type="AlphaFoldDB" id="A0A4Q9GXT5"/>
<keyword evidence="10" id="KW-1185">Reference proteome</keyword>
<comment type="caution">
    <text evidence="9">The sequence shown here is derived from an EMBL/GenBank/DDBJ whole genome shotgun (WGS) entry which is preliminary data.</text>
</comment>
<dbReference type="GO" id="GO:0019563">
    <property type="term" value="P:glycerol catabolic process"/>
    <property type="evidence" value="ECO:0007669"/>
    <property type="project" value="InterPro"/>
</dbReference>